<dbReference type="AlphaFoldDB" id="A0AA41R102"/>
<dbReference type="EMBL" id="JALJRB010000004">
    <property type="protein sequence ID" value="MCJ8500004.1"/>
    <property type="molecule type" value="Genomic_DNA"/>
</dbReference>
<sequence>MTHPAESIEKQTLITRLAVSIYKMDAEHLAQLLETLQPQEGADAGNPESRVPQPAGGDSPQLRRQMTIARIFVLLQQMDKATLLQRLGNMDGPQFNWVRQFPRIPCYLLVDFATGGRAYRSTIRDISANGVFIETSQPFEKGQEVALCFTFSEAGETLPFKIKGYVSRVYADGIGVHYAQMTHYRRDILNTLIHKIC</sequence>
<accession>A0AA41R102</accession>
<dbReference type="Pfam" id="PF07238">
    <property type="entry name" value="PilZ"/>
    <property type="match status" value="1"/>
</dbReference>
<dbReference type="Gene3D" id="2.40.10.220">
    <property type="entry name" value="predicted glycosyltransferase like domains"/>
    <property type="match status" value="1"/>
</dbReference>
<evidence type="ECO:0000256" key="1">
    <source>
        <dbReference type="SAM" id="MobiDB-lite"/>
    </source>
</evidence>
<reference evidence="3" key="1">
    <citation type="submission" date="2022-04" db="EMBL/GenBank/DDBJ databases">
        <title>Desulfatitalea alkaliphila sp. nov., a novel anaerobic sulfate-reducing bacterium isolated from terrestrial mud volcano, Taman Peninsula, Russia.</title>
        <authorList>
            <person name="Khomyakova M.A."/>
            <person name="Merkel A.Y."/>
            <person name="Slobodkin A.I."/>
        </authorList>
    </citation>
    <scope>NUCLEOTIDE SEQUENCE</scope>
    <source>
        <strain evidence="3">M08but</strain>
    </source>
</reference>
<evidence type="ECO:0000313" key="3">
    <source>
        <dbReference type="EMBL" id="MCJ8500004.1"/>
    </source>
</evidence>
<name>A0AA41R102_9BACT</name>
<dbReference type="Proteomes" id="UP001165427">
    <property type="component" value="Unassembled WGS sequence"/>
</dbReference>
<gene>
    <name evidence="3" type="ORF">MRX98_05415</name>
</gene>
<comment type="caution">
    <text evidence="3">The sequence shown here is derived from an EMBL/GenBank/DDBJ whole genome shotgun (WGS) entry which is preliminary data.</text>
</comment>
<dbReference type="SUPFAM" id="SSF141371">
    <property type="entry name" value="PilZ domain-like"/>
    <property type="match status" value="1"/>
</dbReference>
<dbReference type="GO" id="GO:0035438">
    <property type="term" value="F:cyclic-di-GMP binding"/>
    <property type="evidence" value="ECO:0007669"/>
    <property type="project" value="InterPro"/>
</dbReference>
<proteinExistence type="predicted"/>
<feature type="region of interest" description="Disordered" evidence="1">
    <location>
        <begin position="40"/>
        <end position="60"/>
    </location>
</feature>
<organism evidence="3 4">
    <name type="scientific">Desulfatitalea alkaliphila</name>
    <dbReference type="NCBI Taxonomy" id="2929485"/>
    <lineage>
        <taxon>Bacteria</taxon>
        <taxon>Pseudomonadati</taxon>
        <taxon>Thermodesulfobacteriota</taxon>
        <taxon>Desulfobacteria</taxon>
        <taxon>Desulfobacterales</taxon>
        <taxon>Desulfosarcinaceae</taxon>
        <taxon>Desulfatitalea</taxon>
    </lineage>
</organism>
<dbReference type="RefSeq" id="WP_246903729.1">
    <property type="nucleotide sequence ID" value="NZ_JALJRB010000004.1"/>
</dbReference>
<evidence type="ECO:0000313" key="4">
    <source>
        <dbReference type="Proteomes" id="UP001165427"/>
    </source>
</evidence>
<keyword evidence="4" id="KW-1185">Reference proteome</keyword>
<evidence type="ECO:0000259" key="2">
    <source>
        <dbReference type="Pfam" id="PF07238"/>
    </source>
</evidence>
<dbReference type="InterPro" id="IPR009875">
    <property type="entry name" value="PilZ_domain"/>
</dbReference>
<protein>
    <submittedName>
        <fullName evidence="3">PilZ domain-containing protein</fullName>
    </submittedName>
</protein>
<feature type="domain" description="PilZ" evidence="2">
    <location>
        <begin position="99"/>
        <end position="193"/>
    </location>
</feature>